<dbReference type="Gene3D" id="1.10.340.70">
    <property type="match status" value="1"/>
</dbReference>
<dbReference type="Pfam" id="PF00665">
    <property type="entry name" value="rve"/>
    <property type="match status" value="1"/>
</dbReference>
<dbReference type="Pfam" id="PF17921">
    <property type="entry name" value="Integrase_H2C2"/>
    <property type="match status" value="1"/>
</dbReference>
<dbReference type="FunFam" id="3.30.420.10:FF:000032">
    <property type="entry name" value="Retrovirus-related Pol polyprotein from transposon 297-like Protein"/>
    <property type="match status" value="1"/>
</dbReference>
<accession>A0AA39KPU1</accession>
<evidence type="ECO:0000313" key="3">
    <source>
        <dbReference type="EMBL" id="KAK0169463.1"/>
    </source>
</evidence>
<dbReference type="InterPro" id="IPR050951">
    <property type="entry name" value="Retrovirus_Pol_polyprotein"/>
</dbReference>
<keyword evidence="4" id="KW-1185">Reference proteome</keyword>
<comment type="caution">
    <text evidence="3">The sequence shown here is derived from an EMBL/GenBank/DDBJ whole genome shotgun (WGS) entry which is preliminary data.</text>
</comment>
<evidence type="ECO:0000313" key="4">
    <source>
        <dbReference type="Proteomes" id="UP001168990"/>
    </source>
</evidence>
<dbReference type="EC" id="2.7.7.49" evidence="1"/>
<dbReference type="GO" id="GO:0003676">
    <property type="term" value="F:nucleic acid binding"/>
    <property type="evidence" value="ECO:0007669"/>
    <property type="project" value="InterPro"/>
</dbReference>
<dbReference type="Pfam" id="PF22938">
    <property type="entry name" value="Integrase_p58_C"/>
    <property type="match status" value="1"/>
</dbReference>
<gene>
    <name evidence="3" type="ORF">PV328_012013</name>
</gene>
<dbReference type="InterPro" id="IPR036397">
    <property type="entry name" value="RNaseH_sf"/>
</dbReference>
<dbReference type="InterPro" id="IPR041588">
    <property type="entry name" value="Integrase_H2C2"/>
</dbReference>
<dbReference type="Gene3D" id="3.30.420.10">
    <property type="entry name" value="Ribonuclease H-like superfamily/Ribonuclease H"/>
    <property type="match status" value="1"/>
</dbReference>
<dbReference type="InterPro" id="IPR012337">
    <property type="entry name" value="RNaseH-like_sf"/>
</dbReference>
<name>A0AA39KPU1_9HYME</name>
<dbReference type="GO" id="GO:0003964">
    <property type="term" value="F:RNA-directed DNA polymerase activity"/>
    <property type="evidence" value="ECO:0007669"/>
    <property type="project" value="UniProtKB-EC"/>
</dbReference>
<dbReference type="GO" id="GO:0015074">
    <property type="term" value="P:DNA integration"/>
    <property type="evidence" value="ECO:0007669"/>
    <property type="project" value="InterPro"/>
</dbReference>
<organism evidence="3 4">
    <name type="scientific">Microctonus aethiopoides</name>
    <dbReference type="NCBI Taxonomy" id="144406"/>
    <lineage>
        <taxon>Eukaryota</taxon>
        <taxon>Metazoa</taxon>
        <taxon>Ecdysozoa</taxon>
        <taxon>Arthropoda</taxon>
        <taxon>Hexapoda</taxon>
        <taxon>Insecta</taxon>
        <taxon>Pterygota</taxon>
        <taxon>Neoptera</taxon>
        <taxon>Endopterygota</taxon>
        <taxon>Hymenoptera</taxon>
        <taxon>Apocrita</taxon>
        <taxon>Ichneumonoidea</taxon>
        <taxon>Braconidae</taxon>
        <taxon>Euphorinae</taxon>
        <taxon>Microctonus</taxon>
    </lineage>
</organism>
<dbReference type="PANTHER" id="PTHR37984">
    <property type="entry name" value="PROTEIN CBG26694"/>
    <property type="match status" value="1"/>
</dbReference>
<reference evidence="3" key="2">
    <citation type="submission" date="2023-03" db="EMBL/GenBank/DDBJ databases">
        <authorList>
            <person name="Inwood S.N."/>
            <person name="Skelly J.G."/>
            <person name="Guhlin J."/>
            <person name="Harrop T.W.R."/>
            <person name="Goldson S.G."/>
            <person name="Dearden P.K."/>
        </authorList>
    </citation>
    <scope>NUCLEOTIDE SEQUENCE</scope>
    <source>
        <strain evidence="3">Irish</strain>
        <tissue evidence="3">Whole body</tissue>
    </source>
</reference>
<dbReference type="InterPro" id="IPR001584">
    <property type="entry name" value="Integrase_cat-core"/>
</dbReference>
<evidence type="ECO:0000256" key="1">
    <source>
        <dbReference type="ARBA" id="ARBA00012493"/>
    </source>
</evidence>
<evidence type="ECO:0000259" key="2">
    <source>
        <dbReference type="PROSITE" id="PS50994"/>
    </source>
</evidence>
<reference evidence="3" key="1">
    <citation type="journal article" date="2023" name="bioRxiv">
        <title>Scaffold-level genome assemblies of two parasitoid biocontrol wasps reveal the parthenogenesis mechanism and an associated novel virus.</title>
        <authorList>
            <person name="Inwood S."/>
            <person name="Skelly J."/>
            <person name="Guhlin J."/>
            <person name="Harrop T."/>
            <person name="Goldson S."/>
            <person name="Dearden P."/>
        </authorList>
    </citation>
    <scope>NUCLEOTIDE SEQUENCE</scope>
    <source>
        <strain evidence="3">Irish</strain>
        <tissue evidence="3">Whole body</tissue>
    </source>
</reference>
<feature type="domain" description="Integrase catalytic" evidence="2">
    <location>
        <begin position="200"/>
        <end position="362"/>
    </location>
</feature>
<sequence length="488" mass="57611">MSEIENRNENYVKISKEIYLTDTRLPEGSVDVSFIRIESPELFEVYTDENTQEYHITIGITKDMSLESLMTKITELKYLIIGEEIAELHVDHDSCIELTGFPRKSIEKLWKDNFCHSNIRIYLHEKRRMIPREEEIRKILEENHDSLIGGHGGVKKTYYRIIANYFWKTVRKDVETYVKNYVICQRNKVNRHPTKMPMIITDFPNKFNDKIAIDICGPFPITKNRNKYILTIQDCLTKYFMGIPIEDFTAITVIRELLEKYISYFGIPRNILTDRGTNFTSDLMKTFEKMMGIKPITTTSFHPQSNGSLERTHQVLKDYLRHFANDNADDWDEKIHLANLYFNTSKHESTGYTPYELVFGNKANDLSSMKKNLNVSYFEYLEELQSRITRNLNETKETLLKSKQETKERYDRMVNPQEFQPNDLVWLCKESNSNDRTNTLNIPFEGPFRVIEKVSDVNYKIQKNRKEIVVHANRLKYANINLFQISLD</sequence>
<dbReference type="PROSITE" id="PS50994">
    <property type="entry name" value="INTEGRASE"/>
    <property type="match status" value="1"/>
</dbReference>
<dbReference type="SUPFAM" id="SSF53098">
    <property type="entry name" value="Ribonuclease H-like"/>
    <property type="match status" value="1"/>
</dbReference>
<dbReference type="InterPro" id="IPR054465">
    <property type="entry name" value="Integrase_p58-like_C"/>
</dbReference>
<protein>
    <recommendedName>
        <fullName evidence="1">RNA-directed DNA polymerase</fullName>
        <ecNumber evidence="1">2.7.7.49</ecNumber>
    </recommendedName>
</protein>
<dbReference type="AlphaFoldDB" id="A0AA39KPU1"/>
<dbReference type="PANTHER" id="PTHR37984:SF15">
    <property type="entry name" value="INTEGRASE CATALYTIC DOMAIN-CONTAINING PROTEIN"/>
    <property type="match status" value="1"/>
</dbReference>
<proteinExistence type="predicted"/>
<dbReference type="EMBL" id="JAQQBS010000334">
    <property type="protein sequence ID" value="KAK0169463.1"/>
    <property type="molecule type" value="Genomic_DNA"/>
</dbReference>
<dbReference type="Proteomes" id="UP001168990">
    <property type="component" value="Unassembled WGS sequence"/>
</dbReference>